<comment type="caution">
    <text evidence="1">The sequence shown here is derived from an EMBL/GenBank/DDBJ whole genome shotgun (WGS) entry which is preliminary data.</text>
</comment>
<evidence type="ECO:0008006" key="3">
    <source>
        <dbReference type="Google" id="ProtNLM"/>
    </source>
</evidence>
<dbReference type="InterPro" id="IPR032724">
    <property type="entry name" value="SCP1.201-like"/>
</dbReference>
<evidence type="ECO:0000313" key="1">
    <source>
        <dbReference type="EMBL" id="GAA3988957.1"/>
    </source>
</evidence>
<gene>
    <name evidence="1" type="ORF">GCM10022247_04320</name>
</gene>
<evidence type="ECO:0000313" key="2">
    <source>
        <dbReference type="Proteomes" id="UP001501747"/>
    </source>
</evidence>
<dbReference type="Pfam" id="PF14428">
    <property type="entry name" value="DddA-like"/>
    <property type="match status" value="1"/>
</dbReference>
<proteinExistence type="predicted"/>
<dbReference type="EMBL" id="BAABAL010000004">
    <property type="protein sequence ID" value="GAA3988957.1"/>
    <property type="molecule type" value="Genomic_DNA"/>
</dbReference>
<accession>A0ABP7QW59</accession>
<name>A0ABP7QW59_9PSEU</name>
<dbReference type="Proteomes" id="UP001501747">
    <property type="component" value="Unassembled WGS sequence"/>
</dbReference>
<organism evidence="1 2">
    <name type="scientific">Allokutzneria multivorans</name>
    <dbReference type="NCBI Taxonomy" id="1142134"/>
    <lineage>
        <taxon>Bacteria</taxon>
        <taxon>Bacillati</taxon>
        <taxon>Actinomycetota</taxon>
        <taxon>Actinomycetes</taxon>
        <taxon>Pseudonocardiales</taxon>
        <taxon>Pseudonocardiaceae</taxon>
        <taxon>Allokutzneria</taxon>
    </lineage>
</organism>
<dbReference type="RefSeq" id="WP_344870751.1">
    <property type="nucleotide sequence ID" value="NZ_BAABAL010000004.1"/>
</dbReference>
<reference evidence="2" key="1">
    <citation type="journal article" date="2019" name="Int. J. Syst. Evol. Microbiol.">
        <title>The Global Catalogue of Microorganisms (GCM) 10K type strain sequencing project: providing services to taxonomists for standard genome sequencing and annotation.</title>
        <authorList>
            <consortium name="The Broad Institute Genomics Platform"/>
            <consortium name="The Broad Institute Genome Sequencing Center for Infectious Disease"/>
            <person name="Wu L."/>
            <person name="Ma J."/>
        </authorList>
    </citation>
    <scope>NUCLEOTIDE SEQUENCE [LARGE SCALE GENOMIC DNA]</scope>
    <source>
        <strain evidence="2">JCM 17342</strain>
    </source>
</reference>
<keyword evidence="2" id="KW-1185">Reference proteome</keyword>
<protein>
    <recommendedName>
        <fullName evidence="3">SCP1.201-like deaminase</fullName>
    </recommendedName>
</protein>
<sequence length="281" mass="30316">MSSFSEVSARLVAARDSLSPGQLRELARAIRDELRPALAQVAAGSEHYDLHDALGLLGSAADAFEDAANKMDLTAERIVFYLADVFAAPSIGEPMPVPEPQDRIPARRSSSIPHPSTLPPKLMAQTLDPAWARTHQAKLRDRPDDTGPTTGLVFFSDFTEGVIGSGSPAPVREGHEDSEVDRAERETINTSGLILANSEHFPARPDETSFFVQTHVETKVATVMRQRGITYAAVVINNVSVCDGKRGCRVAVAAILPEGYTLVVWERGADEPVIIKGKALP</sequence>